<evidence type="ECO:0000259" key="2">
    <source>
        <dbReference type="Pfam" id="PF10988"/>
    </source>
</evidence>
<dbReference type="EMBL" id="LGIA01000190">
    <property type="protein sequence ID" value="KOH43409.1"/>
    <property type="molecule type" value="Genomic_DNA"/>
</dbReference>
<dbReference type="Gene3D" id="2.160.20.120">
    <property type="match status" value="1"/>
</dbReference>
<protein>
    <recommendedName>
        <fullName evidence="2">Putative auto-transporter adhesin head GIN domain-containing protein</fullName>
    </recommendedName>
</protein>
<sequence length="239" mass="25523">MKKLLILFSIILICSCSLTSCFFLGPSIKGNGHVTTAYRDVGSFDKIKVSSGLKVLLIQSDKNLLNVEADENLHEVIRTEVKRGELNIFTEGRIKRSRKLLVTVELIDLEELQSSSGSQVSSSGMLRLKRFTTQASSGSQQNLSLNTQKLKAKTSSGAQITLDGKTGDADYSASSGSHLKAGELVAKSGKADVSSGAHIYLEVTTNFEGEASSGGHVYYSGNPTSVDIKTSSGGNIIKQ</sequence>
<evidence type="ECO:0000256" key="1">
    <source>
        <dbReference type="SAM" id="SignalP"/>
    </source>
</evidence>
<dbReference type="RefSeq" id="WP_053186844.1">
    <property type="nucleotide sequence ID" value="NZ_LGIA01000190.1"/>
</dbReference>
<feature type="chain" id="PRO_5005591099" description="Putative auto-transporter adhesin head GIN domain-containing protein" evidence="1">
    <location>
        <begin position="20"/>
        <end position="239"/>
    </location>
</feature>
<feature type="domain" description="Putative auto-transporter adhesin head GIN" evidence="2">
    <location>
        <begin position="44"/>
        <end position="223"/>
    </location>
</feature>
<feature type="signal peptide" evidence="1">
    <location>
        <begin position="1"/>
        <end position="19"/>
    </location>
</feature>
<dbReference type="AlphaFoldDB" id="A0A0L8V4P8"/>
<reference evidence="4" key="1">
    <citation type="submission" date="2015-07" db="EMBL/GenBank/DDBJ databases">
        <title>Genome sequencing of Sunxiuqinia dokdonensis strain SK.</title>
        <authorList>
            <person name="Ahn S."/>
            <person name="Kim B.-C."/>
        </authorList>
    </citation>
    <scope>NUCLEOTIDE SEQUENCE [LARGE SCALE GENOMIC DNA]</scope>
    <source>
        <strain evidence="4">SK</strain>
    </source>
</reference>
<organism evidence="3 4">
    <name type="scientific">Sunxiuqinia dokdonensis</name>
    <dbReference type="NCBI Taxonomy" id="1409788"/>
    <lineage>
        <taxon>Bacteria</taxon>
        <taxon>Pseudomonadati</taxon>
        <taxon>Bacteroidota</taxon>
        <taxon>Bacteroidia</taxon>
        <taxon>Marinilabiliales</taxon>
        <taxon>Prolixibacteraceae</taxon>
        <taxon>Sunxiuqinia</taxon>
    </lineage>
</organism>
<dbReference type="Pfam" id="PF10988">
    <property type="entry name" value="DUF2807"/>
    <property type="match status" value="1"/>
</dbReference>
<dbReference type="Proteomes" id="UP000036958">
    <property type="component" value="Unassembled WGS sequence"/>
</dbReference>
<name>A0A0L8V4P8_9BACT</name>
<keyword evidence="1" id="KW-0732">Signal</keyword>
<evidence type="ECO:0000313" key="3">
    <source>
        <dbReference type="EMBL" id="KOH43409.1"/>
    </source>
</evidence>
<accession>A0A0L8V4P8</accession>
<dbReference type="OrthoDB" id="942536at2"/>
<evidence type="ECO:0000313" key="4">
    <source>
        <dbReference type="Proteomes" id="UP000036958"/>
    </source>
</evidence>
<proteinExistence type="predicted"/>
<dbReference type="STRING" id="1409788.NC99_38360"/>
<gene>
    <name evidence="3" type="ORF">NC99_38360</name>
</gene>
<keyword evidence="4" id="KW-1185">Reference proteome</keyword>
<comment type="caution">
    <text evidence="3">The sequence shown here is derived from an EMBL/GenBank/DDBJ whole genome shotgun (WGS) entry which is preliminary data.</text>
</comment>
<dbReference type="PROSITE" id="PS51257">
    <property type="entry name" value="PROKAR_LIPOPROTEIN"/>
    <property type="match status" value="1"/>
</dbReference>
<dbReference type="InterPro" id="IPR021255">
    <property type="entry name" value="DUF2807"/>
</dbReference>